<dbReference type="PANTHER" id="PTHR35024">
    <property type="entry name" value="HYPOTHETICAL CYTOSOLIC PROTEIN"/>
    <property type="match status" value="1"/>
</dbReference>
<evidence type="ECO:0000256" key="1">
    <source>
        <dbReference type="ARBA" id="ARBA00044755"/>
    </source>
</evidence>
<dbReference type="PANTHER" id="PTHR35024:SF4">
    <property type="entry name" value="POLYMER-FORMING CYTOSKELETAL PROTEIN"/>
    <property type="match status" value="1"/>
</dbReference>
<dbReference type="EMBL" id="PEZW01000004">
    <property type="protein sequence ID" value="PIS08038.1"/>
    <property type="molecule type" value="Genomic_DNA"/>
</dbReference>
<gene>
    <name evidence="3" type="ORF">COT78_00445</name>
</gene>
<sequence>MENNTDTIIGINVTLKGNLHNKGSIQVNGNIEGEVRSDENVLIGETAKIKGPVIAKKIEISGEVKGLVDASEKLEINSSGRIYGDINAKSLVIKEGAIFVGKSTSSSTPEKQGELKKAPTEKDEVPKTEPIENKDKLGFFSKK</sequence>
<evidence type="ECO:0000256" key="2">
    <source>
        <dbReference type="SAM" id="MobiDB-lite"/>
    </source>
</evidence>
<protein>
    <submittedName>
        <fullName evidence="3">Cell shape determination protein CcmA</fullName>
    </submittedName>
</protein>
<feature type="region of interest" description="Disordered" evidence="2">
    <location>
        <begin position="103"/>
        <end position="143"/>
    </location>
</feature>
<dbReference type="Proteomes" id="UP000231382">
    <property type="component" value="Unassembled WGS sequence"/>
</dbReference>
<evidence type="ECO:0000313" key="4">
    <source>
        <dbReference type="Proteomes" id="UP000231382"/>
    </source>
</evidence>
<feature type="compositionally biased region" description="Basic and acidic residues" evidence="2">
    <location>
        <begin position="111"/>
        <end position="137"/>
    </location>
</feature>
<dbReference type="InterPro" id="IPR007607">
    <property type="entry name" value="BacA/B"/>
</dbReference>
<dbReference type="AlphaFoldDB" id="A0A2H0W9L2"/>
<organism evidence="3 4">
    <name type="scientific">Candidatus Berkelbacteria bacterium CG10_big_fil_rev_8_21_14_0_10_43_13</name>
    <dbReference type="NCBI Taxonomy" id="1974514"/>
    <lineage>
        <taxon>Bacteria</taxon>
        <taxon>Candidatus Berkelbacteria</taxon>
    </lineage>
</organism>
<dbReference type="Pfam" id="PF04519">
    <property type="entry name" value="Bactofilin"/>
    <property type="match status" value="1"/>
</dbReference>
<name>A0A2H0W9L2_9BACT</name>
<proteinExistence type="inferred from homology"/>
<evidence type="ECO:0000313" key="3">
    <source>
        <dbReference type="EMBL" id="PIS08038.1"/>
    </source>
</evidence>
<reference evidence="4" key="1">
    <citation type="submission" date="2017-09" db="EMBL/GenBank/DDBJ databases">
        <title>Depth-based differentiation of microbial function through sediment-hosted aquifers and enrichment of novel symbionts in the deep terrestrial subsurface.</title>
        <authorList>
            <person name="Probst A.J."/>
            <person name="Ladd B."/>
            <person name="Jarett J.K."/>
            <person name="Geller-Mcgrath D.E."/>
            <person name="Sieber C.M.K."/>
            <person name="Emerson J.B."/>
            <person name="Anantharaman K."/>
            <person name="Thomas B.C."/>
            <person name="Malmstrom R."/>
            <person name="Stieglmeier M."/>
            <person name="Klingl A."/>
            <person name="Woyke T."/>
            <person name="Ryan C.M."/>
            <person name="Banfield J.F."/>
        </authorList>
    </citation>
    <scope>NUCLEOTIDE SEQUENCE [LARGE SCALE GENOMIC DNA]</scope>
</reference>
<accession>A0A2H0W9L2</accession>
<comment type="similarity">
    <text evidence="1">Belongs to the bactofilin family.</text>
</comment>
<comment type="caution">
    <text evidence="3">The sequence shown here is derived from an EMBL/GenBank/DDBJ whole genome shotgun (WGS) entry which is preliminary data.</text>
</comment>